<sequence>MAPAKTLSSARRRDAARLTRGLRGIAIFLFVVSGLINLLALTGSFYMMQVYDRALTSGSIQTLAALSALAIGLYLFQGCFDVIRSQVLVRVGARFDDKIAPIAHRVTIDMPRLGFSTAEAMERGRDVDTVRSFLGGQGPGALFDLPWIPLYLAFVYFLHPWLGGLTLAGAVVLTMLTLISEVLTRRINNETRQAAIARGAIADSNARNAEVLKAMGFAPRAVARFDEVNREHLQLQTRSSDLGGTFGAISRVLRMVLQSATLGLGAYLTIKGELSAGAIIAASVASSRALAPVDQAIANWKPFVAARMAFQRLRETMTALSKAVEPMELPAPRQSLKIDKITVAAPGSGQVLLSDASFDVQAGKAVGIIGPSGGGKTTLVRAITGIWPILRGAVRLDGAELEQWPEETIGRHLGYLPQEVALLDATVDENISRLAESVEPAKVVEAATAAGIHEMILRLPLGYKTQLGPQGTALSAGQRQRIGLARALYDNPFLVIMDEPNSNLDGEGEAALTAAIEQVKARGGIVLIVAHRPSALQAVDDVGLIQGGKLVAFGPRDKILAPAQPRAAASVSASAPAAPERTVSMPRAVGIGEHSTALEVRVPA</sequence>
<dbReference type="Pfam" id="PF00664">
    <property type="entry name" value="ABC_membrane"/>
    <property type="match status" value="1"/>
</dbReference>
<evidence type="ECO:0000259" key="9">
    <source>
        <dbReference type="PROSITE" id="PS50893"/>
    </source>
</evidence>
<dbReference type="SUPFAM" id="SSF52540">
    <property type="entry name" value="P-loop containing nucleoside triphosphate hydrolases"/>
    <property type="match status" value="1"/>
</dbReference>
<evidence type="ECO:0000256" key="6">
    <source>
        <dbReference type="ARBA" id="ARBA00022989"/>
    </source>
</evidence>
<feature type="transmembrane region" description="Helical" evidence="8">
    <location>
        <begin position="58"/>
        <end position="76"/>
    </location>
</feature>
<dbReference type="InterPro" id="IPR010128">
    <property type="entry name" value="ATPase_T1SS_PrtD-like"/>
</dbReference>
<organism evidence="11 12">
    <name type="scientific">Bosea robiniae</name>
    <dbReference type="NCBI Taxonomy" id="1036780"/>
    <lineage>
        <taxon>Bacteria</taxon>
        <taxon>Pseudomonadati</taxon>
        <taxon>Pseudomonadota</taxon>
        <taxon>Alphaproteobacteria</taxon>
        <taxon>Hyphomicrobiales</taxon>
        <taxon>Boseaceae</taxon>
        <taxon>Bosea</taxon>
    </lineage>
</organism>
<dbReference type="PROSITE" id="PS50929">
    <property type="entry name" value="ABC_TM1F"/>
    <property type="match status" value="1"/>
</dbReference>
<keyword evidence="12" id="KW-1185">Reference proteome</keyword>
<protein>
    <submittedName>
        <fullName evidence="11">ATP-binding cassette, subfamily C</fullName>
    </submittedName>
</protein>
<dbReference type="Proteomes" id="UP000199468">
    <property type="component" value="Unassembled WGS sequence"/>
</dbReference>
<feature type="transmembrane region" description="Helical" evidence="8">
    <location>
        <begin position="165"/>
        <end position="183"/>
    </location>
</feature>
<dbReference type="Gene3D" id="3.40.50.300">
    <property type="entry name" value="P-loop containing nucleotide triphosphate hydrolases"/>
    <property type="match status" value="1"/>
</dbReference>
<evidence type="ECO:0000259" key="10">
    <source>
        <dbReference type="PROSITE" id="PS50929"/>
    </source>
</evidence>
<dbReference type="Gene3D" id="1.20.1560.10">
    <property type="entry name" value="ABC transporter type 1, transmembrane domain"/>
    <property type="match status" value="1"/>
</dbReference>
<evidence type="ECO:0000256" key="1">
    <source>
        <dbReference type="ARBA" id="ARBA00004651"/>
    </source>
</evidence>
<evidence type="ECO:0000256" key="3">
    <source>
        <dbReference type="ARBA" id="ARBA00022692"/>
    </source>
</evidence>
<reference evidence="11 12" key="1">
    <citation type="submission" date="2016-10" db="EMBL/GenBank/DDBJ databases">
        <authorList>
            <person name="Varghese N."/>
            <person name="Submissions S."/>
        </authorList>
    </citation>
    <scope>NUCLEOTIDE SEQUENCE [LARGE SCALE GENOMIC DNA]</scope>
    <source>
        <strain evidence="11 12">DSM 26672</strain>
    </source>
</reference>
<accession>A0ABY0P8A2</accession>
<dbReference type="NCBIfam" id="TIGR01842">
    <property type="entry name" value="type_I_sec_PrtD"/>
    <property type="match status" value="1"/>
</dbReference>
<evidence type="ECO:0000256" key="8">
    <source>
        <dbReference type="SAM" id="Phobius"/>
    </source>
</evidence>
<dbReference type="SUPFAM" id="SSF90123">
    <property type="entry name" value="ABC transporter transmembrane region"/>
    <property type="match status" value="1"/>
</dbReference>
<dbReference type="InterPro" id="IPR011527">
    <property type="entry name" value="ABC1_TM_dom"/>
</dbReference>
<comment type="subcellular location">
    <subcellularLocation>
        <location evidence="1">Cell membrane</location>
        <topology evidence="1">Multi-pass membrane protein</topology>
    </subcellularLocation>
</comment>
<keyword evidence="5 11" id="KW-0067">ATP-binding</keyword>
<dbReference type="Pfam" id="PF00005">
    <property type="entry name" value="ABC_tran"/>
    <property type="match status" value="1"/>
</dbReference>
<keyword evidence="6 8" id="KW-1133">Transmembrane helix</keyword>
<dbReference type="EMBL" id="FNBZ01000011">
    <property type="protein sequence ID" value="SDH66522.1"/>
    <property type="molecule type" value="Genomic_DNA"/>
</dbReference>
<evidence type="ECO:0000256" key="7">
    <source>
        <dbReference type="ARBA" id="ARBA00023136"/>
    </source>
</evidence>
<proteinExistence type="inferred from homology"/>
<name>A0ABY0P8A2_9HYPH</name>
<evidence type="ECO:0000313" key="11">
    <source>
        <dbReference type="EMBL" id="SDH66522.1"/>
    </source>
</evidence>
<evidence type="ECO:0000256" key="4">
    <source>
        <dbReference type="ARBA" id="ARBA00022741"/>
    </source>
</evidence>
<dbReference type="InterPro" id="IPR003593">
    <property type="entry name" value="AAA+_ATPase"/>
</dbReference>
<dbReference type="PANTHER" id="PTHR24221">
    <property type="entry name" value="ATP-BINDING CASSETTE SUB-FAMILY B"/>
    <property type="match status" value="1"/>
</dbReference>
<feature type="transmembrane region" description="Helical" evidence="8">
    <location>
        <begin position="21"/>
        <end position="46"/>
    </location>
</feature>
<evidence type="ECO:0000256" key="5">
    <source>
        <dbReference type="ARBA" id="ARBA00022840"/>
    </source>
</evidence>
<gene>
    <name evidence="11" type="ORF">SAMN05421844_11117</name>
</gene>
<comment type="similarity">
    <text evidence="2">Belongs to the ABC transporter superfamily.</text>
</comment>
<feature type="domain" description="ABC transporter" evidence="9">
    <location>
        <begin position="336"/>
        <end position="572"/>
    </location>
</feature>
<dbReference type="SMART" id="SM00382">
    <property type="entry name" value="AAA"/>
    <property type="match status" value="1"/>
</dbReference>
<dbReference type="PROSITE" id="PS00211">
    <property type="entry name" value="ABC_TRANSPORTER_1"/>
    <property type="match status" value="1"/>
</dbReference>
<dbReference type="InterPro" id="IPR003439">
    <property type="entry name" value="ABC_transporter-like_ATP-bd"/>
</dbReference>
<dbReference type="InterPro" id="IPR036640">
    <property type="entry name" value="ABC1_TM_sf"/>
</dbReference>
<keyword evidence="4" id="KW-0547">Nucleotide-binding</keyword>
<dbReference type="InterPro" id="IPR017871">
    <property type="entry name" value="ABC_transporter-like_CS"/>
</dbReference>
<keyword evidence="7 8" id="KW-0472">Membrane</keyword>
<feature type="domain" description="ABC transmembrane type-1" evidence="10">
    <location>
        <begin position="27"/>
        <end position="305"/>
    </location>
</feature>
<dbReference type="GO" id="GO:0005524">
    <property type="term" value="F:ATP binding"/>
    <property type="evidence" value="ECO:0007669"/>
    <property type="project" value="UniProtKB-KW"/>
</dbReference>
<dbReference type="PANTHER" id="PTHR24221:SF248">
    <property type="entry name" value="ABC TRANSPORTER TRANSMEMBRANE REGION"/>
    <property type="match status" value="1"/>
</dbReference>
<evidence type="ECO:0000256" key="2">
    <source>
        <dbReference type="ARBA" id="ARBA00005417"/>
    </source>
</evidence>
<comment type="caution">
    <text evidence="11">The sequence shown here is derived from an EMBL/GenBank/DDBJ whole genome shotgun (WGS) entry which is preliminary data.</text>
</comment>
<dbReference type="PROSITE" id="PS50893">
    <property type="entry name" value="ABC_TRANSPORTER_2"/>
    <property type="match status" value="1"/>
</dbReference>
<dbReference type="InterPro" id="IPR027417">
    <property type="entry name" value="P-loop_NTPase"/>
</dbReference>
<evidence type="ECO:0000313" key="12">
    <source>
        <dbReference type="Proteomes" id="UP000199468"/>
    </source>
</evidence>
<dbReference type="InterPro" id="IPR039421">
    <property type="entry name" value="Type_1_exporter"/>
</dbReference>
<dbReference type="RefSeq" id="WP_091862325.1">
    <property type="nucleotide sequence ID" value="NZ_FNBZ01000011.1"/>
</dbReference>
<keyword evidence="3 8" id="KW-0812">Transmembrane</keyword>